<accession>A0A9D1PAF6</accession>
<reference evidence="2" key="2">
    <citation type="submission" date="2021-04" db="EMBL/GenBank/DDBJ databases">
        <authorList>
            <person name="Gilroy R."/>
        </authorList>
    </citation>
    <scope>NUCLEOTIDE SEQUENCE</scope>
    <source>
        <strain evidence="2">CHK195-9823</strain>
    </source>
</reference>
<evidence type="ECO:0000313" key="2">
    <source>
        <dbReference type="EMBL" id="HIV37533.1"/>
    </source>
</evidence>
<dbReference type="Proteomes" id="UP000886814">
    <property type="component" value="Unassembled WGS sequence"/>
</dbReference>
<evidence type="ECO:0000256" key="1">
    <source>
        <dbReference type="SAM" id="Phobius"/>
    </source>
</evidence>
<organism evidence="2 3">
    <name type="scientific">Candidatus Blautia stercorigallinarum</name>
    <dbReference type="NCBI Taxonomy" id="2838501"/>
    <lineage>
        <taxon>Bacteria</taxon>
        <taxon>Bacillati</taxon>
        <taxon>Bacillota</taxon>
        <taxon>Clostridia</taxon>
        <taxon>Lachnospirales</taxon>
        <taxon>Lachnospiraceae</taxon>
        <taxon>Blautia</taxon>
    </lineage>
</organism>
<keyword evidence="1" id="KW-0472">Membrane</keyword>
<feature type="transmembrane region" description="Helical" evidence="1">
    <location>
        <begin position="6"/>
        <end position="24"/>
    </location>
</feature>
<gene>
    <name evidence="2" type="ORF">H9747_00805</name>
</gene>
<sequence>MKSKIAGILILVLVILAGGGYYFYSQNNRTMVLRGYLGGEKTGLFEDEEVQEILQKKYHMEFDYARAGSLDMITADRSDMDYLFPSSQTALALYEDQIGDPVQDQIIFNTPIVLYTHQSIKDAFQEQGAVTEENGVFYMDMEKLVQMIMEDTQWADIGLGELYGRISVDTTDPVKSNSGNMFAALLASVLNGGETVNEQTVETVLPELKEIYSRLGYMETSSSDIFDQFLKMGIGAKPMIAGYESQILEFAAQNPEDYEQLKEDIVMIYPTPTVWSTHVYIALDDQGKNGAAALLDEDVQRLAWEKHGFRTNNYETLENGGGQEVEELAGDITRVVPVPDYPAMKRIIEGL</sequence>
<dbReference type="AlphaFoldDB" id="A0A9D1PAF6"/>
<dbReference type="EMBL" id="DXIQ01000005">
    <property type="protein sequence ID" value="HIV37533.1"/>
    <property type="molecule type" value="Genomic_DNA"/>
</dbReference>
<keyword evidence="1" id="KW-1133">Transmembrane helix</keyword>
<evidence type="ECO:0000313" key="3">
    <source>
        <dbReference type="Proteomes" id="UP000886814"/>
    </source>
</evidence>
<evidence type="ECO:0008006" key="4">
    <source>
        <dbReference type="Google" id="ProtNLM"/>
    </source>
</evidence>
<comment type="caution">
    <text evidence="2">The sequence shown here is derived from an EMBL/GenBank/DDBJ whole genome shotgun (WGS) entry which is preliminary data.</text>
</comment>
<reference evidence="2" key="1">
    <citation type="journal article" date="2021" name="PeerJ">
        <title>Extensive microbial diversity within the chicken gut microbiome revealed by metagenomics and culture.</title>
        <authorList>
            <person name="Gilroy R."/>
            <person name="Ravi A."/>
            <person name="Getino M."/>
            <person name="Pursley I."/>
            <person name="Horton D.L."/>
            <person name="Alikhan N.F."/>
            <person name="Baker D."/>
            <person name="Gharbi K."/>
            <person name="Hall N."/>
            <person name="Watson M."/>
            <person name="Adriaenssens E.M."/>
            <person name="Foster-Nyarko E."/>
            <person name="Jarju S."/>
            <person name="Secka A."/>
            <person name="Antonio M."/>
            <person name="Oren A."/>
            <person name="Chaudhuri R.R."/>
            <person name="La Ragione R."/>
            <person name="Hildebrand F."/>
            <person name="Pallen M.J."/>
        </authorList>
    </citation>
    <scope>NUCLEOTIDE SEQUENCE</scope>
    <source>
        <strain evidence="2">CHK195-9823</strain>
    </source>
</reference>
<keyword evidence="1" id="KW-0812">Transmembrane</keyword>
<name>A0A9D1PAF6_9FIRM</name>
<protein>
    <recommendedName>
        <fullName evidence="4">Extracellular solute-binding protein</fullName>
    </recommendedName>
</protein>
<proteinExistence type="predicted"/>